<evidence type="ECO:0000313" key="7">
    <source>
        <dbReference type="Proteomes" id="UP000196027"/>
    </source>
</evidence>
<dbReference type="PANTHER" id="PTHR42887:SF1">
    <property type="entry name" value="BLR3961 PROTEIN"/>
    <property type="match status" value="1"/>
</dbReference>
<dbReference type="NCBIfam" id="TIGR03862">
    <property type="entry name" value="flavo_PP4765"/>
    <property type="match status" value="1"/>
</dbReference>
<proteinExistence type="predicted"/>
<dbReference type="SUPFAM" id="SSF51905">
    <property type="entry name" value="FAD/NAD(P)-binding domain"/>
    <property type="match status" value="1"/>
</dbReference>
<sequence length="432" mass="47444">MTDSSTFHSPRRVAIVGGGPAGLMAAETLIRAAAGPESGLEVHVFEAKPSVGRKFLIAGKGGMNLSHSEPVEQFLTRYRERADVIAELFTRFGPEDLRNWSHELGIETFIGTSGRVFPHDMKAAPLLRAWLRRLRQQGTHFHVRHRWLDWQPGRNSGDPVVLKFANDNGEFSDQFEGVIFAMGGQSWSKLGSDGQWQTPIAGQGIDTRPLVPSNCGFEHLWSDHFKSRFAGSPVKSCGLVTQTSQRQGEQAKKGEFVISEFGVEGSLIYALSSSIRTELEQGGSSTLYLDLLPDRPEATVIRQLTKPRGSNSWSNHLRKRVGLTGVKAALLRELAPDLNTDDAQDIARKIKQLPLCIERPRPIEEAISSAGGVLFEQLDNRLMATQLPGVAFAGEMLDWEAPTGGYLFTACFSSGHSAATGMLDYLQSLTEK</sequence>
<reference evidence="6 7" key="1">
    <citation type="submission" date="2017-05" db="EMBL/GenBank/DDBJ databases">
        <title>Genomic insights into alkan degradation activity of Oleiphilus messinensis.</title>
        <authorList>
            <person name="Kozyavkin S.A."/>
            <person name="Slesarev A.I."/>
            <person name="Golyshin P.N."/>
            <person name="Korzhenkov A."/>
            <person name="Golyshina O.N."/>
            <person name="Toshchakov S.V."/>
        </authorList>
    </citation>
    <scope>NUCLEOTIDE SEQUENCE [LARGE SCALE GENOMIC DNA]</scope>
    <source>
        <strain evidence="6 7">ME102</strain>
    </source>
</reference>
<evidence type="ECO:0000256" key="2">
    <source>
        <dbReference type="ARBA" id="ARBA00022630"/>
    </source>
</evidence>
<dbReference type="Gene3D" id="3.50.50.60">
    <property type="entry name" value="FAD/NAD(P)-binding domain"/>
    <property type="match status" value="1"/>
</dbReference>
<dbReference type="RefSeq" id="WP_087463973.1">
    <property type="nucleotide sequence ID" value="NZ_CP021425.1"/>
</dbReference>
<keyword evidence="7" id="KW-1185">Reference proteome</keyword>
<dbReference type="SUPFAM" id="SSF160996">
    <property type="entry name" value="HI0933 insert domain-like"/>
    <property type="match status" value="1"/>
</dbReference>
<gene>
    <name evidence="6" type="ORF">OLMES_5302</name>
</gene>
<dbReference type="AlphaFoldDB" id="A0A1Y0IFJ3"/>
<feature type="domain" description="RsdA/BaiN/AoA(So)-like Rossmann fold-like" evidence="4">
    <location>
        <begin position="12"/>
        <end position="420"/>
    </location>
</feature>
<evidence type="ECO:0000256" key="1">
    <source>
        <dbReference type="ARBA" id="ARBA00001974"/>
    </source>
</evidence>
<dbReference type="InterPro" id="IPR022460">
    <property type="entry name" value="Flavoprotein_PP4765"/>
</dbReference>
<dbReference type="InterPro" id="IPR004792">
    <property type="entry name" value="BaiN-like"/>
</dbReference>
<protein>
    <submittedName>
        <fullName evidence="6">HI0933 family flavoprotein</fullName>
    </submittedName>
</protein>
<dbReference type="Gene3D" id="2.40.30.10">
    <property type="entry name" value="Translation factors"/>
    <property type="match status" value="1"/>
</dbReference>
<name>A0A1Y0IFJ3_9GAMM</name>
<dbReference type="InterPro" id="IPR055178">
    <property type="entry name" value="RsdA/BaiN/AoA(So)-like_dom"/>
</dbReference>
<dbReference type="EMBL" id="CP021425">
    <property type="protein sequence ID" value="ARU59282.1"/>
    <property type="molecule type" value="Genomic_DNA"/>
</dbReference>
<keyword evidence="2" id="KW-0285">Flavoprotein</keyword>
<dbReference type="Gene3D" id="1.10.8.260">
    <property type="entry name" value="HI0933 insert domain-like"/>
    <property type="match status" value="1"/>
</dbReference>
<dbReference type="InterPro" id="IPR036188">
    <property type="entry name" value="FAD/NAD-bd_sf"/>
</dbReference>
<comment type="cofactor">
    <cofactor evidence="1">
        <name>FAD</name>
        <dbReference type="ChEBI" id="CHEBI:57692"/>
    </cofactor>
</comment>
<evidence type="ECO:0000259" key="4">
    <source>
        <dbReference type="Pfam" id="PF03486"/>
    </source>
</evidence>
<dbReference type="Pfam" id="PF22780">
    <property type="entry name" value="HI0933_like_1st"/>
    <property type="match status" value="1"/>
</dbReference>
<dbReference type="Proteomes" id="UP000196027">
    <property type="component" value="Chromosome"/>
</dbReference>
<dbReference type="PANTHER" id="PTHR42887">
    <property type="entry name" value="OS12G0638800 PROTEIN"/>
    <property type="match status" value="1"/>
</dbReference>
<accession>A0A1Y0IFJ3</accession>
<dbReference type="OrthoDB" id="5288829at2"/>
<evidence type="ECO:0000259" key="5">
    <source>
        <dbReference type="Pfam" id="PF22780"/>
    </source>
</evidence>
<dbReference type="InterPro" id="IPR057661">
    <property type="entry name" value="RsdA/BaiN/AoA(So)_Rossmann"/>
</dbReference>
<dbReference type="Pfam" id="PF03486">
    <property type="entry name" value="HI0933_like"/>
    <property type="match status" value="1"/>
</dbReference>
<evidence type="ECO:0000256" key="3">
    <source>
        <dbReference type="ARBA" id="ARBA00022827"/>
    </source>
</evidence>
<dbReference type="KEGG" id="ome:OLMES_5302"/>
<organism evidence="6 7">
    <name type="scientific">Oleiphilus messinensis</name>
    <dbReference type="NCBI Taxonomy" id="141451"/>
    <lineage>
        <taxon>Bacteria</taxon>
        <taxon>Pseudomonadati</taxon>
        <taxon>Pseudomonadota</taxon>
        <taxon>Gammaproteobacteria</taxon>
        <taxon>Oceanospirillales</taxon>
        <taxon>Oleiphilaceae</taxon>
        <taxon>Oleiphilus</taxon>
    </lineage>
</organism>
<keyword evidence="3" id="KW-0274">FAD</keyword>
<feature type="domain" description="RsdA/BaiN/AoA(So)-like insert" evidence="5">
    <location>
        <begin position="211"/>
        <end position="368"/>
    </location>
</feature>
<evidence type="ECO:0000313" key="6">
    <source>
        <dbReference type="EMBL" id="ARU59282.1"/>
    </source>
</evidence>
<dbReference type="InterPro" id="IPR023166">
    <property type="entry name" value="BaiN-like_dom_sf"/>
</dbReference>
<dbReference type="NCBIfam" id="TIGR00275">
    <property type="entry name" value="aminoacetone oxidase family FAD-binding enzyme"/>
    <property type="match status" value="1"/>
</dbReference>